<dbReference type="OrthoDB" id="28894at2759"/>
<organism evidence="2 3">
    <name type="scientific">Liparis tanakae</name>
    <name type="common">Tanaka's snailfish</name>
    <dbReference type="NCBI Taxonomy" id="230148"/>
    <lineage>
        <taxon>Eukaryota</taxon>
        <taxon>Metazoa</taxon>
        <taxon>Chordata</taxon>
        <taxon>Craniata</taxon>
        <taxon>Vertebrata</taxon>
        <taxon>Euteleostomi</taxon>
        <taxon>Actinopterygii</taxon>
        <taxon>Neopterygii</taxon>
        <taxon>Teleostei</taxon>
        <taxon>Neoteleostei</taxon>
        <taxon>Acanthomorphata</taxon>
        <taxon>Eupercaria</taxon>
        <taxon>Perciformes</taxon>
        <taxon>Cottioidei</taxon>
        <taxon>Cottales</taxon>
        <taxon>Liparidae</taxon>
        <taxon>Liparis</taxon>
    </lineage>
</organism>
<accession>A0A4Z2J6Q7</accession>
<gene>
    <name evidence="2" type="primary">Svil_2</name>
    <name evidence="2" type="ORF">EYF80_003713</name>
</gene>
<evidence type="ECO:0000313" key="2">
    <source>
        <dbReference type="EMBL" id="TNN85869.1"/>
    </source>
</evidence>
<reference evidence="2 3" key="1">
    <citation type="submission" date="2019-03" db="EMBL/GenBank/DDBJ databases">
        <title>First draft genome of Liparis tanakae, snailfish: a comprehensive survey of snailfish specific genes.</title>
        <authorList>
            <person name="Kim W."/>
            <person name="Song I."/>
            <person name="Jeong J.-H."/>
            <person name="Kim D."/>
            <person name="Kim S."/>
            <person name="Ryu S."/>
            <person name="Song J.Y."/>
            <person name="Lee S.K."/>
        </authorList>
    </citation>
    <scope>NUCLEOTIDE SEQUENCE [LARGE SCALE GENOMIC DNA]</scope>
    <source>
        <tissue evidence="2">Muscle</tissue>
    </source>
</reference>
<sequence length="209" mass="22365">MDAVENLALEPRAERIARYKAERRRELAERFGAAEELPSKCARRGGGGEGSDPGAEARRGTANGGTRGDTNGLEDPAESNRVRSSCPDDGRATSSLDPTTKPGPEGGRRRSRRYLPGGSGGGGRKMSERFKTQPITANEMEESSGPVDAEEEESSKGEVVFPPGVQVVVVVVVVVFRDRRLLSGDVKTDDRAKMSVAAKMSLFKVSVSE</sequence>
<name>A0A4Z2J6Q7_9TELE</name>
<feature type="compositionally biased region" description="Basic and acidic residues" evidence="1">
    <location>
        <begin position="23"/>
        <end position="33"/>
    </location>
</feature>
<feature type="compositionally biased region" description="Basic and acidic residues" evidence="1">
    <location>
        <begin position="78"/>
        <end position="91"/>
    </location>
</feature>
<dbReference type="Proteomes" id="UP000314294">
    <property type="component" value="Unassembled WGS sequence"/>
</dbReference>
<dbReference type="EMBL" id="SRLO01000018">
    <property type="protein sequence ID" value="TNN85869.1"/>
    <property type="molecule type" value="Genomic_DNA"/>
</dbReference>
<dbReference type="AlphaFoldDB" id="A0A4Z2J6Q7"/>
<evidence type="ECO:0000313" key="3">
    <source>
        <dbReference type="Proteomes" id="UP000314294"/>
    </source>
</evidence>
<protein>
    <submittedName>
        <fullName evidence="2">Supervillin</fullName>
    </submittedName>
</protein>
<keyword evidence="3" id="KW-1185">Reference proteome</keyword>
<feature type="region of interest" description="Disordered" evidence="1">
    <location>
        <begin position="23"/>
        <end position="158"/>
    </location>
</feature>
<evidence type="ECO:0000256" key="1">
    <source>
        <dbReference type="SAM" id="MobiDB-lite"/>
    </source>
</evidence>
<comment type="caution">
    <text evidence="2">The sequence shown here is derived from an EMBL/GenBank/DDBJ whole genome shotgun (WGS) entry which is preliminary data.</text>
</comment>
<proteinExistence type="predicted"/>